<reference evidence="1" key="1">
    <citation type="submission" date="2021-05" db="EMBL/GenBank/DDBJ databases">
        <authorList>
            <person name="Scholz U."/>
            <person name="Mascher M."/>
            <person name="Fiebig A."/>
        </authorList>
    </citation>
    <scope>NUCLEOTIDE SEQUENCE [LARGE SCALE GENOMIC DNA]</scope>
</reference>
<reference evidence="1" key="2">
    <citation type="submission" date="2025-09" db="UniProtKB">
        <authorList>
            <consortium name="EnsemblPlants"/>
        </authorList>
    </citation>
    <scope>IDENTIFICATION</scope>
</reference>
<name>A0ACD5TSF5_AVESA</name>
<dbReference type="EnsemblPlants" id="AVESA.00010b.r2.1CG0118630.2">
    <property type="protein sequence ID" value="AVESA.00010b.r2.1CG0118630.2.CDS"/>
    <property type="gene ID" value="AVESA.00010b.r2.1CG0118630"/>
</dbReference>
<sequence>MKTSEEAAGMPRRRSTRLRSQFHPNEEDAGMPPRRSPRLHPQTQASEEGAQVTCRLSPRLHPQIQADEDGAGVARRIRRRRGTSQAAAASLPDDDDMLREILLRLPPQPSSLPRASAVCKRWRGLVTDRKFHRQFYAYHRTPPLLGAFEDGAEFAPMLDPPDRIPPQRFSFGRYGRVLDCRHGRVLVKDMRVENEVVVWDPIAGEERLLTVPSKFMGVFLGVVLCAATDHVHGRCHSSPFKVVLVLHERPVACVYYSETGLWSNLISIEAPCLLCSRPAVLVGNCLYWMTFSNDMLLFDLDANSLTMISPTMISEPPITDGIDLGNRQILQAEDGVVGFAILSYPRLQMLQLNVNAHGGPTWVPWMTVEMHRIPGLPPRIEQEESACMLGYDEDTDSLFLHVRRNVYGVQLKLMQSRKLYEKDNVFHFSPFKSFYTPAIAGGPNAAEMVHIG</sequence>
<evidence type="ECO:0000313" key="2">
    <source>
        <dbReference type="Proteomes" id="UP001732700"/>
    </source>
</evidence>
<dbReference type="Proteomes" id="UP001732700">
    <property type="component" value="Chromosome 1C"/>
</dbReference>
<organism evidence="1 2">
    <name type="scientific">Avena sativa</name>
    <name type="common">Oat</name>
    <dbReference type="NCBI Taxonomy" id="4498"/>
    <lineage>
        <taxon>Eukaryota</taxon>
        <taxon>Viridiplantae</taxon>
        <taxon>Streptophyta</taxon>
        <taxon>Embryophyta</taxon>
        <taxon>Tracheophyta</taxon>
        <taxon>Spermatophyta</taxon>
        <taxon>Magnoliopsida</taxon>
        <taxon>Liliopsida</taxon>
        <taxon>Poales</taxon>
        <taxon>Poaceae</taxon>
        <taxon>BOP clade</taxon>
        <taxon>Pooideae</taxon>
        <taxon>Poodae</taxon>
        <taxon>Poeae</taxon>
        <taxon>Poeae Chloroplast Group 1 (Aveneae type)</taxon>
        <taxon>Aveninae</taxon>
        <taxon>Avena</taxon>
    </lineage>
</organism>
<keyword evidence="2" id="KW-1185">Reference proteome</keyword>
<proteinExistence type="predicted"/>
<protein>
    <submittedName>
        <fullName evidence="1">Uncharacterized protein</fullName>
    </submittedName>
</protein>
<evidence type="ECO:0000313" key="1">
    <source>
        <dbReference type="EnsemblPlants" id="AVESA.00010b.r2.1CG0118630.2.CDS"/>
    </source>
</evidence>
<accession>A0ACD5TSF5</accession>